<evidence type="ECO:0000313" key="10">
    <source>
        <dbReference type="EMBL" id="MDN5131272.1"/>
    </source>
</evidence>
<dbReference type="PIRSF" id="PIRSF000501">
    <property type="entry name" value="DHPS_Campy_prd"/>
    <property type="match status" value="1"/>
</dbReference>
<dbReference type="GO" id="GO:0005829">
    <property type="term" value="C:cytosol"/>
    <property type="evidence" value="ECO:0007669"/>
    <property type="project" value="TreeGrafter"/>
</dbReference>
<name>A0AAP4UXZ6_9BACT</name>
<proteinExistence type="predicted"/>
<dbReference type="GO" id="GO:0046656">
    <property type="term" value="P:folic acid biosynthetic process"/>
    <property type="evidence" value="ECO:0007669"/>
    <property type="project" value="UniProtKB-KW"/>
</dbReference>
<sequence>MKTYKISLNDSKKFFENLGCDSGGISILSKKSKLHTLYIKDLHVGAANILKQDALSIGADLAVPNGVIIAKDKYVNALLIGTTKHFENLAKKELAQPFGLKELAKSLKDYVKEQNYPTKIMGVLNANEDSFFKNSRFDNSEACLKIEKMIEDGANIIDIGAVSSRPGSLPVSENIELDRLKDIVQTIYQNKYYEKVDFSIDSFSPKVIEYVLNHGFKIVNDITGLQNDEVCKLVSKYNAQAVIMHMQNNQTNMQEAPFYEDVIVEIDDFFTKRLEKVKSFGVKDIVLDVGIGFGKTLEHNLLLLKNLEHFKHFGYELLIGASRKSMIDKITPTEIINRLPGTLAIHLESIRNGASIIRCHDVKEHFQAIKVFEAIENVN</sequence>
<dbReference type="EMBL" id="JAQJJM010000002">
    <property type="protein sequence ID" value="MDN5131272.1"/>
    <property type="molecule type" value="Genomic_DNA"/>
</dbReference>
<dbReference type="PANTHER" id="PTHR20941:SF1">
    <property type="entry name" value="FOLIC ACID SYNTHESIS PROTEIN FOL1"/>
    <property type="match status" value="1"/>
</dbReference>
<keyword evidence="8" id="KW-0289">Folate biosynthesis</keyword>
<organism evidence="10 11">
    <name type="scientific">Aliarcobacter butzleri</name>
    <dbReference type="NCBI Taxonomy" id="28197"/>
    <lineage>
        <taxon>Bacteria</taxon>
        <taxon>Pseudomonadati</taxon>
        <taxon>Campylobacterota</taxon>
        <taxon>Epsilonproteobacteria</taxon>
        <taxon>Campylobacterales</taxon>
        <taxon>Arcobacteraceae</taxon>
        <taxon>Aliarcobacter</taxon>
    </lineage>
</organism>
<comment type="cofactor">
    <cofactor evidence="2">
        <name>Mg(2+)</name>
        <dbReference type="ChEBI" id="CHEBI:18420"/>
    </cofactor>
</comment>
<dbReference type="NCBIfam" id="TIGR01496">
    <property type="entry name" value="DHPS"/>
    <property type="match status" value="1"/>
</dbReference>
<comment type="pathway">
    <text evidence="3">Cofactor biosynthesis; tetrahydrofolate biosynthesis; 7,8-dihydrofolate from 2-amino-4-hydroxy-6-hydroxymethyl-7,8-dihydropteridine diphosphate and 4-aminobenzoate: step 1/2.</text>
</comment>
<dbReference type="InterPro" id="IPR016227">
    <property type="entry name" value="Dihydropteroate_synthase_prd"/>
</dbReference>
<dbReference type="CDD" id="cd00739">
    <property type="entry name" value="DHPS"/>
    <property type="match status" value="1"/>
</dbReference>
<dbReference type="GO" id="GO:0046872">
    <property type="term" value="F:metal ion binding"/>
    <property type="evidence" value="ECO:0007669"/>
    <property type="project" value="UniProtKB-KW"/>
</dbReference>
<keyword evidence="6" id="KW-0479">Metal-binding</keyword>
<dbReference type="PANTHER" id="PTHR20941">
    <property type="entry name" value="FOLATE SYNTHESIS PROTEINS"/>
    <property type="match status" value="1"/>
</dbReference>
<evidence type="ECO:0000256" key="1">
    <source>
        <dbReference type="ARBA" id="ARBA00000012"/>
    </source>
</evidence>
<gene>
    <name evidence="10" type="primary">folP</name>
    <name evidence="10" type="ORF">PJV92_00910</name>
</gene>
<evidence type="ECO:0000256" key="8">
    <source>
        <dbReference type="ARBA" id="ARBA00022909"/>
    </source>
</evidence>
<comment type="caution">
    <text evidence="10">The sequence shown here is derived from an EMBL/GenBank/DDBJ whole genome shotgun (WGS) entry which is preliminary data.</text>
</comment>
<feature type="domain" description="Pterin-binding" evidence="9">
    <location>
        <begin position="118"/>
        <end position="370"/>
    </location>
</feature>
<keyword evidence="5 10" id="KW-0808">Transferase</keyword>
<dbReference type="InterPro" id="IPR045031">
    <property type="entry name" value="DHP_synth-like"/>
</dbReference>
<evidence type="ECO:0000256" key="4">
    <source>
        <dbReference type="ARBA" id="ARBA00012458"/>
    </source>
</evidence>
<protein>
    <recommendedName>
        <fullName evidence="4">dihydropteroate synthase</fullName>
        <ecNumber evidence="4">2.5.1.15</ecNumber>
    </recommendedName>
</protein>
<dbReference type="InterPro" id="IPR011005">
    <property type="entry name" value="Dihydropteroate_synth-like_sf"/>
</dbReference>
<evidence type="ECO:0000256" key="7">
    <source>
        <dbReference type="ARBA" id="ARBA00022842"/>
    </source>
</evidence>
<evidence type="ECO:0000256" key="6">
    <source>
        <dbReference type="ARBA" id="ARBA00022723"/>
    </source>
</evidence>
<keyword evidence="7" id="KW-0460">Magnesium</keyword>
<dbReference type="InterPro" id="IPR006390">
    <property type="entry name" value="DHP_synth_dom"/>
</dbReference>
<evidence type="ECO:0000313" key="11">
    <source>
        <dbReference type="Proteomes" id="UP001171508"/>
    </source>
</evidence>
<dbReference type="Gene3D" id="3.20.20.20">
    <property type="entry name" value="Dihydropteroate synthase-like"/>
    <property type="match status" value="1"/>
</dbReference>
<dbReference type="PROSITE" id="PS50972">
    <property type="entry name" value="PTERIN_BINDING"/>
    <property type="match status" value="1"/>
</dbReference>
<evidence type="ECO:0000256" key="3">
    <source>
        <dbReference type="ARBA" id="ARBA00004763"/>
    </source>
</evidence>
<accession>A0AAP4UXZ6</accession>
<reference evidence="10" key="2">
    <citation type="submission" date="2023-01" db="EMBL/GenBank/DDBJ databases">
        <authorList>
            <person name="Uljanovas D."/>
        </authorList>
    </citation>
    <scope>NUCLEOTIDE SEQUENCE</scope>
    <source>
        <strain evidence="10">H19</strain>
    </source>
</reference>
<evidence type="ECO:0000256" key="5">
    <source>
        <dbReference type="ARBA" id="ARBA00022679"/>
    </source>
</evidence>
<dbReference type="AlphaFoldDB" id="A0AAP4UXZ6"/>
<dbReference type="Proteomes" id="UP001171508">
    <property type="component" value="Unassembled WGS sequence"/>
</dbReference>
<dbReference type="GO" id="GO:0046654">
    <property type="term" value="P:tetrahydrofolate biosynthetic process"/>
    <property type="evidence" value="ECO:0007669"/>
    <property type="project" value="TreeGrafter"/>
</dbReference>
<dbReference type="EC" id="2.5.1.15" evidence="4"/>
<comment type="catalytic activity">
    <reaction evidence="1">
        <text>(7,8-dihydropterin-6-yl)methyl diphosphate + 4-aminobenzoate = 7,8-dihydropteroate + diphosphate</text>
        <dbReference type="Rhea" id="RHEA:19949"/>
        <dbReference type="ChEBI" id="CHEBI:17836"/>
        <dbReference type="ChEBI" id="CHEBI:17839"/>
        <dbReference type="ChEBI" id="CHEBI:33019"/>
        <dbReference type="ChEBI" id="CHEBI:72950"/>
        <dbReference type="EC" id="2.5.1.15"/>
    </reaction>
</comment>
<dbReference type="Pfam" id="PF00809">
    <property type="entry name" value="Pterin_bind"/>
    <property type="match status" value="1"/>
</dbReference>
<dbReference type="SUPFAM" id="SSF51717">
    <property type="entry name" value="Dihydropteroate synthetase-like"/>
    <property type="match status" value="1"/>
</dbReference>
<reference evidence="10" key="1">
    <citation type="journal article" date="2023" name="Microorganisms">
        <title>Genomic Characterization of Arcobacter butzleri Strains Isolated from Various Sources in Lithuania.</title>
        <authorList>
            <person name="Uljanovas D."/>
            <person name="Golz G."/>
            <person name="Fleischmann S."/>
            <person name="Kudirkiene E."/>
            <person name="Kasetiene N."/>
            <person name="Grineviciene A."/>
            <person name="Tamuleviciene E."/>
            <person name="Aksomaitiene J."/>
            <person name="Alter T."/>
            <person name="Malakauskas M."/>
        </authorList>
    </citation>
    <scope>NUCLEOTIDE SEQUENCE</scope>
    <source>
        <strain evidence="10">H19</strain>
    </source>
</reference>
<evidence type="ECO:0000256" key="2">
    <source>
        <dbReference type="ARBA" id="ARBA00001946"/>
    </source>
</evidence>
<evidence type="ECO:0000259" key="9">
    <source>
        <dbReference type="PROSITE" id="PS50972"/>
    </source>
</evidence>
<dbReference type="GO" id="GO:0004156">
    <property type="term" value="F:dihydropteroate synthase activity"/>
    <property type="evidence" value="ECO:0007669"/>
    <property type="project" value="UniProtKB-EC"/>
</dbReference>
<dbReference type="RefSeq" id="WP_175530684.1">
    <property type="nucleotide sequence ID" value="NZ_JABWGL010000002.1"/>
</dbReference>
<dbReference type="PROSITE" id="PS00793">
    <property type="entry name" value="DHPS_2"/>
    <property type="match status" value="1"/>
</dbReference>
<dbReference type="InterPro" id="IPR000489">
    <property type="entry name" value="Pterin-binding_dom"/>
</dbReference>